<sequence>MAIHVSSNSKGFTLIEFLVAIVILMVGLLGLLQTVNYAIVHNMGNQLRQEALMLADERMNTEKARSYDMIDVVQRSFSTSRMVNGAFRSYSVSQSVTEPTSRTKQIELQIIWHYKGERYTHSVLSLISEFE</sequence>
<dbReference type="InterPro" id="IPR012902">
    <property type="entry name" value="N_methyl_site"/>
</dbReference>
<dbReference type="AlphaFoldDB" id="A1AMP6"/>
<dbReference type="Proteomes" id="UP000006732">
    <property type="component" value="Chromosome"/>
</dbReference>
<name>A1AMP6_PELPD</name>
<dbReference type="EMBL" id="CP000482">
    <property type="protein sequence ID" value="ABK98616.1"/>
    <property type="molecule type" value="Genomic_DNA"/>
</dbReference>
<dbReference type="STRING" id="338966.Ppro_0989"/>
<evidence type="ECO:0000256" key="1">
    <source>
        <dbReference type="SAM" id="Phobius"/>
    </source>
</evidence>
<gene>
    <name evidence="2" type="ordered locus">Ppro_0989</name>
</gene>
<keyword evidence="1" id="KW-0472">Membrane</keyword>
<feature type="transmembrane region" description="Helical" evidence="1">
    <location>
        <begin position="12"/>
        <end position="32"/>
    </location>
</feature>
<accession>A1AMP6</accession>
<protein>
    <recommendedName>
        <fullName evidence="4">Prepilin-type N-terminal cleavage/methylation domain-containing protein</fullName>
    </recommendedName>
</protein>
<evidence type="ECO:0000313" key="3">
    <source>
        <dbReference type="Proteomes" id="UP000006732"/>
    </source>
</evidence>
<organism evidence="2 3">
    <name type="scientific">Pelobacter propionicus (strain DSM 2379 / NBRC 103807 / OttBd1)</name>
    <dbReference type="NCBI Taxonomy" id="338966"/>
    <lineage>
        <taxon>Bacteria</taxon>
        <taxon>Pseudomonadati</taxon>
        <taxon>Thermodesulfobacteriota</taxon>
        <taxon>Desulfuromonadia</taxon>
        <taxon>Desulfuromonadales</taxon>
        <taxon>Desulfuromonadaceae</taxon>
        <taxon>Pelobacter</taxon>
    </lineage>
</organism>
<dbReference type="OrthoDB" id="5398673at2"/>
<dbReference type="HOGENOM" id="CLU_152473_0_0_7"/>
<dbReference type="Pfam" id="PF07963">
    <property type="entry name" value="N_methyl"/>
    <property type="match status" value="1"/>
</dbReference>
<dbReference type="NCBIfam" id="TIGR02532">
    <property type="entry name" value="IV_pilin_GFxxxE"/>
    <property type="match status" value="1"/>
</dbReference>
<evidence type="ECO:0000313" key="2">
    <source>
        <dbReference type="EMBL" id="ABK98616.1"/>
    </source>
</evidence>
<dbReference type="PROSITE" id="PS00409">
    <property type="entry name" value="PROKAR_NTER_METHYL"/>
    <property type="match status" value="1"/>
</dbReference>
<keyword evidence="1" id="KW-1133">Transmembrane helix</keyword>
<dbReference type="eggNOG" id="COG4967">
    <property type="taxonomic scope" value="Bacteria"/>
</dbReference>
<keyword evidence="3" id="KW-1185">Reference proteome</keyword>
<proteinExistence type="predicted"/>
<evidence type="ECO:0008006" key="4">
    <source>
        <dbReference type="Google" id="ProtNLM"/>
    </source>
</evidence>
<dbReference type="RefSeq" id="WP_011734923.1">
    <property type="nucleotide sequence ID" value="NC_008609.1"/>
</dbReference>
<keyword evidence="1" id="KW-0812">Transmembrane</keyword>
<reference evidence="2 3" key="1">
    <citation type="submission" date="2006-10" db="EMBL/GenBank/DDBJ databases">
        <title>Complete sequence of chromosome of Pelobacter propionicus DSM 2379.</title>
        <authorList>
            <consortium name="US DOE Joint Genome Institute"/>
            <person name="Copeland A."/>
            <person name="Lucas S."/>
            <person name="Lapidus A."/>
            <person name="Barry K."/>
            <person name="Detter J.C."/>
            <person name="Glavina del Rio T."/>
            <person name="Hammon N."/>
            <person name="Israni S."/>
            <person name="Dalin E."/>
            <person name="Tice H."/>
            <person name="Pitluck S."/>
            <person name="Saunders E."/>
            <person name="Brettin T."/>
            <person name="Bruce D."/>
            <person name="Han C."/>
            <person name="Tapia R."/>
            <person name="Schmutz J."/>
            <person name="Larimer F."/>
            <person name="Land M."/>
            <person name="Hauser L."/>
            <person name="Kyrpides N."/>
            <person name="Kim E."/>
            <person name="Lovley D."/>
            <person name="Richardson P."/>
        </authorList>
    </citation>
    <scope>NUCLEOTIDE SEQUENCE [LARGE SCALE GENOMIC DNA]</scope>
    <source>
        <strain evidence="3">DSM 2379 / NBRC 103807 / OttBd1</strain>
    </source>
</reference>
<dbReference type="KEGG" id="ppd:Ppro_0989"/>